<feature type="signal peptide" evidence="1">
    <location>
        <begin position="1"/>
        <end position="21"/>
    </location>
</feature>
<dbReference type="Proteomes" id="UP000238338">
    <property type="component" value="Unassembled WGS sequence"/>
</dbReference>
<dbReference type="OrthoDB" id="8673861at2"/>
<evidence type="ECO:0000313" key="2">
    <source>
        <dbReference type="EMBL" id="PQV57917.1"/>
    </source>
</evidence>
<proteinExistence type="predicted"/>
<sequence>MVNSLLCGTTFAVLAAGPTFAETPAHTFKAVGTWSNFASWQELEQPFWSEKLPAASGGKLADDAIPLTEVDLKGNEVMRLLNLDVFEVAHGLGSYVAAENPAIEGVELSSIAPDFATMRAITDAYSITFSAINATLWYGHDEETRATMTAAFKQLEYNGWANAEAKEALGVACLASTSSGSAS</sequence>
<protein>
    <recommendedName>
        <fullName evidence="4">ABC transporter substrate-binding protein</fullName>
    </recommendedName>
</protein>
<reference evidence="2 3" key="1">
    <citation type="submission" date="2018-02" db="EMBL/GenBank/DDBJ databases">
        <title>Genomic Encyclopedia of Archaeal and Bacterial Type Strains, Phase II (KMG-II): from individual species to whole genera.</title>
        <authorList>
            <person name="Goeker M."/>
        </authorList>
    </citation>
    <scope>NUCLEOTIDE SEQUENCE [LARGE SCALE GENOMIC DNA]</scope>
    <source>
        <strain evidence="2 3">DSM 18921</strain>
    </source>
</reference>
<keyword evidence="3" id="KW-1185">Reference proteome</keyword>
<dbReference type="RefSeq" id="WP_105514118.1">
    <property type="nucleotide sequence ID" value="NZ_PVEP01000002.1"/>
</dbReference>
<keyword evidence="1" id="KW-0732">Signal</keyword>
<name>A0A2S8SAQ5_9RHOB</name>
<comment type="caution">
    <text evidence="2">The sequence shown here is derived from an EMBL/GenBank/DDBJ whole genome shotgun (WGS) entry which is preliminary data.</text>
</comment>
<feature type="chain" id="PRO_5015473774" description="ABC transporter substrate-binding protein" evidence="1">
    <location>
        <begin position="22"/>
        <end position="183"/>
    </location>
</feature>
<gene>
    <name evidence="2" type="ORF">LX70_01729</name>
</gene>
<evidence type="ECO:0000256" key="1">
    <source>
        <dbReference type="SAM" id="SignalP"/>
    </source>
</evidence>
<evidence type="ECO:0008006" key="4">
    <source>
        <dbReference type="Google" id="ProtNLM"/>
    </source>
</evidence>
<accession>A0A2S8SAQ5</accession>
<dbReference type="AlphaFoldDB" id="A0A2S8SAQ5"/>
<evidence type="ECO:0000313" key="3">
    <source>
        <dbReference type="Proteomes" id="UP000238338"/>
    </source>
</evidence>
<dbReference type="EMBL" id="PVEP01000002">
    <property type="protein sequence ID" value="PQV57917.1"/>
    <property type="molecule type" value="Genomic_DNA"/>
</dbReference>
<organism evidence="2 3">
    <name type="scientific">Albidovulum denitrificans</name>
    <dbReference type="NCBI Taxonomy" id="404881"/>
    <lineage>
        <taxon>Bacteria</taxon>
        <taxon>Pseudomonadati</taxon>
        <taxon>Pseudomonadota</taxon>
        <taxon>Alphaproteobacteria</taxon>
        <taxon>Rhodobacterales</taxon>
        <taxon>Paracoccaceae</taxon>
        <taxon>Albidovulum</taxon>
    </lineage>
</organism>